<dbReference type="AlphaFoldDB" id="A0A2P2NBA0"/>
<dbReference type="EMBL" id="GGEC01059275">
    <property type="protein sequence ID" value="MBX39759.1"/>
    <property type="molecule type" value="Transcribed_RNA"/>
</dbReference>
<accession>A0A2P2NBA0</accession>
<reference evidence="1" key="1">
    <citation type="submission" date="2018-02" db="EMBL/GenBank/DDBJ databases">
        <title>Rhizophora mucronata_Transcriptome.</title>
        <authorList>
            <person name="Meera S.P."/>
            <person name="Sreeshan A."/>
            <person name="Augustine A."/>
        </authorList>
    </citation>
    <scope>NUCLEOTIDE SEQUENCE</scope>
    <source>
        <tissue evidence="1">Leaf</tissue>
    </source>
</reference>
<evidence type="ECO:0000313" key="1">
    <source>
        <dbReference type="EMBL" id="MBX39759.1"/>
    </source>
</evidence>
<name>A0A2P2NBA0_RHIMU</name>
<protein>
    <submittedName>
        <fullName evidence="1">Uncharacterized protein</fullName>
    </submittedName>
</protein>
<sequence length="35" mass="4216">MISKILSKLERLLRVCHVFYNAKQTYVILQIIRPK</sequence>
<proteinExistence type="predicted"/>
<organism evidence="1">
    <name type="scientific">Rhizophora mucronata</name>
    <name type="common">Asiatic mangrove</name>
    <dbReference type="NCBI Taxonomy" id="61149"/>
    <lineage>
        <taxon>Eukaryota</taxon>
        <taxon>Viridiplantae</taxon>
        <taxon>Streptophyta</taxon>
        <taxon>Embryophyta</taxon>
        <taxon>Tracheophyta</taxon>
        <taxon>Spermatophyta</taxon>
        <taxon>Magnoliopsida</taxon>
        <taxon>eudicotyledons</taxon>
        <taxon>Gunneridae</taxon>
        <taxon>Pentapetalae</taxon>
        <taxon>rosids</taxon>
        <taxon>fabids</taxon>
        <taxon>Malpighiales</taxon>
        <taxon>Rhizophoraceae</taxon>
        <taxon>Rhizophora</taxon>
    </lineage>
</organism>